<keyword evidence="5" id="KW-1185">Reference proteome</keyword>
<dbReference type="RefSeq" id="WP_214358394.1">
    <property type="nucleotide sequence ID" value="NZ_JAFEJS010000006.1"/>
</dbReference>
<keyword evidence="3" id="KW-1133">Transmembrane helix</keyword>
<evidence type="ECO:0000256" key="3">
    <source>
        <dbReference type="SAM" id="Phobius"/>
    </source>
</evidence>
<keyword evidence="3" id="KW-0812">Transmembrane</keyword>
<comment type="caution">
    <text evidence="4">The sequence shown here is derived from an EMBL/GenBank/DDBJ whole genome shotgun (WGS) entry which is preliminary data.</text>
</comment>
<gene>
    <name evidence="4" type="ORF">JS528_07175</name>
</gene>
<dbReference type="InterPro" id="IPR023365">
    <property type="entry name" value="Sortase_dom-sf"/>
</dbReference>
<feature type="transmembrane region" description="Helical" evidence="3">
    <location>
        <begin position="300"/>
        <end position="322"/>
    </location>
</feature>
<keyword evidence="1" id="KW-0378">Hydrolase</keyword>
<accession>A0ABS5UQL8</accession>
<dbReference type="EMBL" id="JAFEJS010000006">
    <property type="protein sequence ID" value="MBT1173134.1"/>
    <property type="molecule type" value="Genomic_DNA"/>
</dbReference>
<proteinExistence type="predicted"/>
<evidence type="ECO:0000256" key="2">
    <source>
        <dbReference type="SAM" id="MobiDB-lite"/>
    </source>
</evidence>
<name>A0ABS5UQL8_9BIFI</name>
<evidence type="ECO:0000313" key="5">
    <source>
        <dbReference type="Proteomes" id="UP000773064"/>
    </source>
</evidence>
<sequence length="335" mass="34813">MGHGRHRARRRFWSTWPAVALILAGLALCAYPALAESVASRRHAQVVAGYESATATMGDRRRESMLAEARRHNVALAAAGSGSGTGAEERRASGGTRYASLLDPGGDGVMGVLVIPRIALRLPIYHGVGEAALAKGVGHMPDSALPIGGAGTRSVLAGHRGLPSAELFTRLDELARGDRFAVIVLGETRSYRVVDIRVVEAREVDDGSAGITEATAAADAEASGETGGTSAVADDPLAPVPGRDLVTLVTCTPYGVNTHRLLVTGERDPSGDGDAGLAGTASSRVMRVPTSLDSWFRSGWAVAAAVLAIGAARATGMMARLIRGRKQKRRPCGRP</sequence>
<dbReference type="Proteomes" id="UP000773064">
    <property type="component" value="Unassembled WGS sequence"/>
</dbReference>
<dbReference type="NCBIfam" id="TIGR01076">
    <property type="entry name" value="sortase_fam"/>
    <property type="match status" value="1"/>
</dbReference>
<dbReference type="InterPro" id="IPR042002">
    <property type="entry name" value="Sortase_C"/>
</dbReference>
<evidence type="ECO:0000313" key="4">
    <source>
        <dbReference type="EMBL" id="MBT1173134.1"/>
    </source>
</evidence>
<evidence type="ECO:0000256" key="1">
    <source>
        <dbReference type="ARBA" id="ARBA00022801"/>
    </source>
</evidence>
<feature type="region of interest" description="Disordered" evidence="2">
    <location>
        <begin position="216"/>
        <end position="236"/>
    </location>
</feature>
<dbReference type="SUPFAM" id="SSF63817">
    <property type="entry name" value="Sortase"/>
    <property type="match status" value="1"/>
</dbReference>
<dbReference type="Gene3D" id="2.40.260.10">
    <property type="entry name" value="Sortase"/>
    <property type="match status" value="1"/>
</dbReference>
<dbReference type="InterPro" id="IPR005754">
    <property type="entry name" value="Sortase"/>
</dbReference>
<protein>
    <submittedName>
        <fullName evidence="4">Class C sortase</fullName>
    </submittedName>
</protein>
<dbReference type="Pfam" id="PF04203">
    <property type="entry name" value="Sortase"/>
    <property type="match status" value="1"/>
</dbReference>
<dbReference type="NCBIfam" id="NF033745">
    <property type="entry name" value="class_C_sortase"/>
    <property type="match status" value="1"/>
</dbReference>
<organism evidence="4 5">
    <name type="scientific">Bifidobacterium santillanense</name>
    <dbReference type="NCBI Taxonomy" id="2809028"/>
    <lineage>
        <taxon>Bacteria</taxon>
        <taxon>Bacillati</taxon>
        <taxon>Actinomycetota</taxon>
        <taxon>Actinomycetes</taxon>
        <taxon>Bifidobacteriales</taxon>
        <taxon>Bifidobacteriaceae</taxon>
        <taxon>Bifidobacterium</taxon>
    </lineage>
</organism>
<keyword evidence="3" id="KW-0472">Membrane</keyword>
<dbReference type="CDD" id="cd05827">
    <property type="entry name" value="Sortase_C"/>
    <property type="match status" value="1"/>
</dbReference>
<reference evidence="4 5" key="1">
    <citation type="journal article" date="2021" name="Environ. Microbiol.">
        <title>Genetic insights into the dark matter of the mammalian gut microbiota through targeted genome reconstruction.</title>
        <authorList>
            <person name="Lugli G.A."/>
            <person name="Alessandri G."/>
            <person name="Milani C."/>
            <person name="Viappiani A."/>
            <person name="Fontana F."/>
            <person name="Tarracchini C."/>
            <person name="Mancabelli L."/>
            <person name="Argentini C."/>
            <person name="Ruiz L."/>
            <person name="Margolles A."/>
            <person name="van Sinderen D."/>
            <person name="Turroni F."/>
            <person name="Ventura M."/>
        </authorList>
    </citation>
    <scope>NUCLEOTIDE SEQUENCE [LARGE SCALE GENOMIC DNA]</scope>
    <source>
        <strain evidence="4 5">MA2</strain>
    </source>
</reference>